<comment type="caution">
    <text evidence="4">The sequence shown here is derived from an EMBL/GenBank/DDBJ whole genome shotgun (WGS) entry which is preliminary data.</text>
</comment>
<name>A0A1E5E3M2_9VIBR</name>
<proteinExistence type="predicted"/>
<feature type="domain" description="AsmA" evidence="3">
    <location>
        <begin position="1"/>
        <end position="603"/>
    </location>
</feature>
<feature type="region of interest" description="Disordered" evidence="1">
    <location>
        <begin position="133"/>
        <end position="158"/>
    </location>
</feature>
<evidence type="ECO:0000256" key="1">
    <source>
        <dbReference type="SAM" id="MobiDB-lite"/>
    </source>
</evidence>
<dbReference type="InterPro" id="IPR052894">
    <property type="entry name" value="AsmA-related"/>
</dbReference>
<dbReference type="Pfam" id="PF05170">
    <property type="entry name" value="AsmA"/>
    <property type="match status" value="1"/>
</dbReference>
<keyword evidence="5" id="KW-1185">Reference proteome</keyword>
<dbReference type="STRING" id="1188252.A1QC_00815"/>
<sequence length="731" mass="79246">MKKILIFISIPIVAILIAILALVVFVNPNQFKPLIVEQTKEQTGFDLVIDGDISWSFFPHIGFNIGKTQVLNPNGFKQAQVVKIDEVALDISVLPLLEKKLDIGNVTLNGADIFIHTLKDGRSNLDIMKQSVEGNADDSGNKEAETVAQKDPESTTVSGATDELAAPWQVSLAGIAVNNAKLEMIDDKNGSQLSLSDVNFALSQFQFDQWSKAEFNIKGKNNQQTFSAAGETEFKVSQDLKDYELRSTQLEAKFKDPSTDIEKLTVNLDSFKFDNANSMKVGVKGKAADMNIDINQAASLTVNKAMTFVRLDDMTVKGKVDGKALPLSPVNIDMASNVSFDLTKQYLDVTLKKLGINDLLIDGNAQVSLAPSIPKIVFDLHSPEINVDALLKQMNKGQTAADPKTASTANKAPAKSTSNVSQSEPDLSATRTLDVTGKVAIDKLTANNAKMQNVVTQFKVNRGVIDLQRLAANLYGGSVNANARIDARKNTPTYSIHKEVKGVQVQPLLKDVANMDFVSGTGNITADLTGQSFITDKVKQNLAGVIKLNFADGSFYGVNVAHEIRTVQALFNGKKAEADTVKKTDFSALTSTMNLSKGVMKTDNLAMQSPLLRILGKGQANYVNETVDFLVTTSIVGTLKGQGGKDTNELKDITLPISIKGTWAEPKIRPDLNAALDDQTKQKAKEKIDEAKVKAQKEVDRGIDKLLGGKDSDKNDDVKKAAGDLLNNLFK</sequence>
<evidence type="ECO:0000256" key="2">
    <source>
        <dbReference type="SAM" id="Phobius"/>
    </source>
</evidence>
<dbReference type="AlphaFoldDB" id="A0A1E5E3M2"/>
<reference evidence="4 5" key="1">
    <citation type="journal article" date="2012" name="Science">
        <title>Ecological populations of bacteria act as socially cohesive units of antibiotic production and resistance.</title>
        <authorList>
            <person name="Cordero O.X."/>
            <person name="Wildschutte H."/>
            <person name="Kirkup B."/>
            <person name="Proehl S."/>
            <person name="Ngo L."/>
            <person name="Hussain F."/>
            <person name="Le Roux F."/>
            <person name="Mincer T."/>
            <person name="Polz M.F."/>
        </authorList>
    </citation>
    <scope>NUCLEOTIDE SEQUENCE [LARGE SCALE GENOMIC DNA]</scope>
    <source>
        <strain evidence="4 5">1S-45</strain>
    </source>
</reference>
<dbReference type="EMBL" id="AJYK02000043">
    <property type="protein sequence ID" value="OEF26941.1"/>
    <property type="molecule type" value="Genomic_DNA"/>
</dbReference>
<feature type="compositionally biased region" description="Basic and acidic residues" evidence="1">
    <location>
        <begin position="139"/>
        <end position="153"/>
    </location>
</feature>
<feature type="compositionally biased region" description="Polar residues" evidence="1">
    <location>
        <begin position="405"/>
        <end position="429"/>
    </location>
</feature>
<evidence type="ECO:0000313" key="5">
    <source>
        <dbReference type="Proteomes" id="UP000094070"/>
    </source>
</evidence>
<keyword evidence="2" id="KW-0812">Transmembrane</keyword>
<feature type="region of interest" description="Disordered" evidence="1">
    <location>
        <begin position="396"/>
        <end position="429"/>
    </location>
</feature>
<evidence type="ECO:0000313" key="4">
    <source>
        <dbReference type="EMBL" id="OEF26941.1"/>
    </source>
</evidence>
<dbReference type="PANTHER" id="PTHR30441">
    <property type="entry name" value="DUF748 DOMAIN-CONTAINING PROTEIN"/>
    <property type="match status" value="1"/>
</dbReference>
<gene>
    <name evidence="4" type="ORF">A1QC_00815</name>
</gene>
<accession>A0A1E5E3M2</accession>
<keyword evidence="2" id="KW-0472">Membrane</keyword>
<dbReference type="InterPro" id="IPR007844">
    <property type="entry name" value="AsmA"/>
</dbReference>
<dbReference type="GO" id="GO:0005886">
    <property type="term" value="C:plasma membrane"/>
    <property type="evidence" value="ECO:0007669"/>
    <property type="project" value="TreeGrafter"/>
</dbReference>
<dbReference type="GO" id="GO:0090313">
    <property type="term" value="P:regulation of protein targeting to membrane"/>
    <property type="evidence" value="ECO:0007669"/>
    <property type="project" value="TreeGrafter"/>
</dbReference>
<dbReference type="eggNOG" id="COG2982">
    <property type="taxonomic scope" value="Bacteria"/>
</dbReference>
<protein>
    <submittedName>
        <fullName evidence="4">Cell envelope biogenesis protein AsmA</fullName>
    </submittedName>
</protein>
<keyword evidence="2" id="KW-1133">Transmembrane helix</keyword>
<feature type="transmembrane region" description="Helical" evidence="2">
    <location>
        <begin position="5"/>
        <end position="26"/>
    </location>
</feature>
<dbReference type="RefSeq" id="WP_017025205.1">
    <property type="nucleotide sequence ID" value="NZ_AJYK02000043.1"/>
</dbReference>
<evidence type="ECO:0000259" key="3">
    <source>
        <dbReference type="Pfam" id="PF05170"/>
    </source>
</evidence>
<organism evidence="4 5">
    <name type="scientific">Vibrio rumoiensis 1S-45</name>
    <dbReference type="NCBI Taxonomy" id="1188252"/>
    <lineage>
        <taxon>Bacteria</taxon>
        <taxon>Pseudomonadati</taxon>
        <taxon>Pseudomonadota</taxon>
        <taxon>Gammaproteobacteria</taxon>
        <taxon>Vibrionales</taxon>
        <taxon>Vibrionaceae</taxon>
        <taxon>Vibrio</taxon>
    </lineage>
</organism>
<dbReference type="PANTHER" id="PTHR30441:SF4">
    <property type="entry name" value="PROTEIN ASMA"/>
    <property type="match status" value="1"/>
</dbReference>
<dbReference type="OrthoDB" id="9766390at2"/>
<dbReference type="Proteomes" id="UP000094070">
    <property type="component" value="Unassembled WGS sequence"/>
</dbReference>